<name>A0AAW8NBB7_PSEOX</name>
<proteinExistence type="predicted"/>
<dbReference type="Proteomes" id="UP001262032">
    <property type="component" value="Unassembled WGS sequence"/>
</dbReference>
<dbReference type="EMBL" id="JAVDWN010000010">
    <property type="protein sequence ID" value="MDR7164806.1"/>
    <property type="molecule type" value="Genomic_DNA"/>
</dbReference>
<organism evidence="1 2">
    <name type="scientific">Pseudarthrobacter oxydans</name>
    <name type="common">Arthrobacter oxydans</name>
    <dbReference type="NCBI Taxonomy" id="1671"/>
    <lineage>
        <taxon>Bacteria</taxon>
        <taxon>Bacillati</taxon>
        <taxon>Actinomycetota</taxon>
        <taxon>Actinomycetes</taxon>
        <taxon>Micrococcales</taxon>
        <taxon>Micrococcaceae</taxon>
        <taxon>Pseudarthrobacter</taxon>
    </lineage>
</organism>
<dbReference type="GeneID" id="97424655"/>
<gene>
    <name evidence="1" type="ORF">J2X12_002844</name>
</gene>
<evidence type="ECO:0000313" key="2">
    <source>
        <dbReference type="Proteomes" id="UP001262032"/>
    </source>
</evidence>
<dbReference type="RefSeq" id="WP_310114804.1">
    <property type="nucleotide sequence ID" value="NZ_JAVDTN010000032.1"/>
</dbReference>
<dbReference type="AlphaFoldDB" id="A0AAW8NBB7"/>
<protein>
    <submittedName>
        <fullName evidence="1">Uncharacterized protein</fullName>
    </submittedName>
</protein>
<reference evidence="1" key="1">
    <citation type="submission" date="2023-07" db="EMBL/GenBank/DDBJ databases">
        <title>Sorghum-associated microbial communities from plants grown in Nebraska, USA.</title>
        <authorList>
            <person name="Schachtman D."/>
        </authorList>
    </citation>
    <scope>NUCLEOTIDE SEQUENCE</scope>
    <source>
        <strain evidence="1">BE261</strain>
    </source>
</reference>
<comment type="caution">
    <text evidence="1">The sequence shown here is derived from an EMBL/GenBank/DDBJ whole genome shotgun (WGS) entry which is preliminary data.</text>
</comment>
<accession>A0AAW8NBB7</accession>
<evidence type="ECO:0000313" key="1">
    <source>
        <dbReference type="EMBL" id="MDR7164806.1"/>
    </source>
</evidence>
<sequence>MSNPHMDAASELIATSESATYLAQQNTLVAIAGTQATLALAYEQRTANLLATFGFLMDGDVDTFLGQRIDGYELAKDIQKRLAL</sequence>